<dbReference type="GO" id="GO:0006824">
    <property type="term" value="P:cobalt ion transport"/>
    <property type="evidence" value="ECO:0007669"/>
    <property type="project" value="InterPro"/>
</dbReference>
<dbReference type="EMBL" id="JAHHHD010000039">
    <property type="protein sequence ID" value="MBW4661553.1"/>
    <property type="molecule type" value="Genomic_DNA"/>
</dbReference>
<evidence type="ECO:0000313" key="7">
    <source>
        <dbReference type="EMBL" id="MBW4661553.1"/>
    </source>
</evidence>
<keyword evidence="5 6" id="KW-0472">Membrane</keyword>
<dbReference type="AlphaFoldDB" id="A0A951URF4"/>
<dbReference type="InterPro" id="IPR003339">
    <property type="entry name" value="ABC/ECF_trnsptr_transmembrane"/>
</dbReference>
<accession>A0A951URF4</accession>
<evidence type="ECO:0000256" key="1">
    <source>
        <dbReference type="ARBA" id="ARBA00004651"/>
    </source>
</evidence>
<comment type="subcellular location">
    <subcellularLocation>
        <location evidence="1">Cell membrane</location>
        <topology evidence="1">Multi-pass membrane protein</topology>
    </subcellularLocation>
</comment>
<gene>
    <name evidence="7" type="primary">cbiQ</name>
    <name evidence="7" type="ORF">KME15_23020</name>
</gene>
<evidence type="ECO:0000256" key="4">
    <source>
        <dbReference type="ARBA" id="ARBA00022989"/>
    </source>
</evidence>
<evidence type="ECO:0000256" key="3">
    <source>
        <dbReference type="ARBA" id="ARBA00022692"/>
    </source>
</evidence>
<feature type="transmembrane region" description="Helical" evidence="6">
    <location>
        <begin position="123"/>
        <end position="144"/>
    </location>
</feature>
<protein>
    <submittedName>
        <fullName evidence="7">Cobalt ECF transporter T component CbiQ</fullName>
    </submittedName>
</protein>
<feature type="transmembrane region" description="Helical" evidence="6">
    <location>
        <begin position="63"/>
        <end position="84"/>
    </location>
</feature>
<dbReference type="GO" id="GO:0043190">
    <property type="term" value="C:ATP-binding cassette (ABC) transporter complex"/>
    <property type="evidence" value="ECO:0007669"/>
    <property type="project" value="InterPro"/>
</dbReference>
<feature type="transmembrane region" description="Helical" evidence="6">
    <location>
        <begin position="245"/>
        <end position="265"/>
    </location>
</feature>
<keyword evidence="2" id="KW-1003">Cell membrane</keyword>
<name>A0A951URF4_9CYAN</name>
<proteinExistence type="predicted"/>
<evidence type="ECO:0000256" key="5">
    <source>
        <dbReference type="ARBA" id="ARBA00023136"/>
    </source>
</evidence>
<keyword evidence="4 6" id="KW-1133">Transmembrane helix</keyword>
<dbReference type="PANTHER" id="PTHR43723">
    <property type="entry name" value="COBALT TRANSPORT PROTEIN CBIQ"/>
    <property type="match status" value="1"/>
</dbReference>
<sequence length="268" mass="30662">MSSLQIDTLAYSSRLRQLPPEHKLLFAIALLLITYAADAPVQLLVAVWLSIWTVVYAGIPTSVYFRLLSITTAFWLTSLPALMVNEIDLSVLPSVQTDVFQGFTWENYYIYLSHRGIQQAGELGARAIASTSCIYFVILTVPFTEILNVLRRIGCPELLVELMMLMYRFIFVLLQTANQIWTAQQSRGGYRTRKLWLKSLGLLIGQLLRRTLENYRQVSLTLTSRGFTGNFRVCHSRQYRSSRRYSFEALLGCAILLILTGWNYAIRI</sequence>
<reference evidence="7" key="2">
    <citation type="journal article" date="2022" name="Microbiol. Resour. Announc.">
        <title>Metagenome Sequencing to Explore Phylogenomics of Terrestrial Cyanobacteria.</title>
        <authorList>
            <person name="Ward R.D."/>
            <person name="Stajich J.E."/>
            <person name="Johansen J.R."/>
            <person name="Huntemann M."/>
            <person name="Clum A."/>
            <person name="Foster B."/>
            <person name="Foster B."/>
            <person name="Roux S."/>
            <person name="Palaniappan K."/>
            <person name="Varghese N."/>
            <person name="Mukherjee S."/>
            <person name="Reddy T.B.K."/>
            <person name="Daum C."/>
            <person name="Copeland A."/>
            <person name="Chen I.A."/>
            <person name="Ivanova N.N."/>
            <person name="Kyrpides N.C."/>
            <person name="Shapiro N."/>
            <person name="Eloe-Fadrosh E.A."/>
            <person name="Pietrasiak N."/>
        </authorList>
    </citation>
    <scope>NUCLEOTIDE SEQUENCE</scope>
    <source>
        <strain evidence="7">UHER 2000/2452</strain>
    </source>
</reference>
<reference evidence="7" key="1">
    <citation type="submission" date="2021-05" db="EMBL/GenBank/DDBJ databases">
        <authorList>
            <person name="Pietrasiak N."/>
            <person name="Ward R."/>
            <person name="Stajich J.E."/>
            <person name="Kurbessoian T."/>
        </authorList>
    </citation>
    <scope>NUCLEOTIDE SEQUENCE</scope>
    <source>
        <strain evidence="7">UHER 2000/2452</strain>
    </source>
</reference>
<keyword evidence="3 6" id="KW-0812">Transmembrane</keyword>
<feature type="transmembrane region" description="Helical" evidence="6">
    <location>
        <begin position="24"/>
        <end position="51"/>
    </location>
</feature>
<dbReference type="Pfam" id="PF02361">
    <property type="entry name" value="CbiQ"/>
    <property type="match status" value="1"/>
</dbReference>
<dbReference type="PANTHER" id="PTHR43723:SF1">
    <property type="entry name" value="COBALT TRANSPORT PROTEIN CBIQ"/>
    <property type="match status" value="1"/>
</dbReference>
<dbReference type="Proteomes" id="UP000757435">
    <property type="component" value="Unassembled WGS sequence"/>
</dbReference>
<evidence type="ECO:0000256" key="2">
    <source>
        <dbReference type="ARBA" id="ARBA00022475"/>
    </source>
</evidence>
<comment type="caution">
    <text evidence="7">The sequence shown here is derived from an EMBL/GenBank/DDBJ whole genome shotgun (WGS) entry which is preliminary data.</text>
</comment>
<dbReference type="NCBIfam" id="TIGR02454">
    <property type="entry name" value="ECF_T_CbiQ"/>
    <property type="match status" value="1"/>
</dbReference>
<dbReference type="InterPro" id="IPR012809">
    <property type="entry name" value="ECF_CbiQ"/>
</dbReference>
<dbReference type="CDD" id="cd16914">
    <property type="entry name" value="EcfT"/>
    <property type="match status" value="1"/>
</dbReference>
<dbReference type="InterPro" id="IPR052770">
    <property type="entry name" value="Cobalt_transport_CbiQ"/>
</dbReference>
<evidence type="ECO:0000313" key="8">
    <source>
        <dbReference type="Proteomes" id="UP000757435"/>
    </source>
</evidence>
<evidence type="ECO:0000256" key="6">
    <source>
        <dbReference type="SAM" id="Phobius"/>
    </source>
</evidence>
<organism evidence="7 8">
    <name type="scientific">Drouetiella hepatica Uher 2000/2452</name>
    <dbReference type="NCBI Taxonomy" id="904376"/>
    <lineage>
        <taxon>Bacteria</taxon>
        <taxon>Bacillati</taxon>
        <taxon>Cyanobacteriota</taxon>
        <taxon>Cyanophyceae</taxon>
        <taxon>Oculatellales</taxon>
        <taxon>Oculatellaceae</taxon>
        <taxon>Drouetiella</taxon>
    </lineage>
</organism>